<dbReference type="Gene3D" id="3.10.20.320">
    <property type="entry name" value="Putative peptidoglycan bound protein (lpxtg motif)"/>
    <property type="match status" value="1"/>
</dbReference>
<dbReference type="SMART" id="SM01276">
    <property type="entry name" value="M60-like"/>
    <property type="match status" value="1"/>
</dbReference>
<feature type="region of interest" description="Disordered" evidence="6">
    <location>
        <begin position="965"/>
        <end position="984"/>
    </location>
</feature>
<evidence type="ECO:0000256" key="3">
    <source>
        <dbReference type="ARBA" id="ARBA00022729"/>
    </source>
</evidence>
<evidence type="ECO:0000256" key="8">
    <source>
        <dbReference type="SAM" id="SignalP"/>
    </source>
</evidence>
<feature type="compositionally biased region" description="Low complexity" evidence="6">
    <location>
        <begin position="972"/>
        <end position="984"/>
    </location>
</feature>
<keyword evidence="1" id="KW-0134">Cell wall</keyword>
<evidence type="ECO:0000256" key="1">
    <source>
        <dbReference type="ARBA" id="ARBA00022512"/>
    </source>
</evidence>
<evidence type="ECO:0000256" key="2">
    <source>
        <dbReference type="ARBA" id="ARBA00022525"/>
    </source>
</evidence>
<dbReference type="InterPro" id="IPR031161">
    <property type="entry name" value="Peptidase_M60_dom"/>
</dbReference>
<name>A0A7L4WHF2_9LACT</name>
<proteinExistence type="predicted"/>
<dbReference type="Pfam" id="PF00746">
    <property type="entry name" value="Gram_pos_anchor"/>
    <property type="match status" value="1"/>
</dbReference>
<dbReference type="InterPro" id="IPR013783">
    <property type="entry name" value="Ig-like_fold"/>
</dbReference>
<keyword evidence="4" id="KW-0677">Repeat</keyword>
<reference evidence="10 11" key="1">
    <citation type="submission" date="2016-09" db="EMBL/GenBank/DDBJ databases">
        <title>Lactic acid bacteria from MAP meat Genome sequencing and assembly.</title>
        <authorList>
            <person name="Behr J."/>
            <person name="Hilgarth M."/>
            <person name="Vogel R.F."/>
        </authorList>
    </citation>
    <scope>NUCLEOTIDE SEQUENCE [LARGE SCALE GENOMIC DNA]</scope>
    <source>
        <strain evidence="10 11">TMW21615</strain>
    </source>
</reference>
<feature type="chain" id="PRO_5029752018" description="Peptidase M60 domain-containing protein" evidence="8">
    <location>
        <begin position="26"/>
        <end position="1049"/>
    </location>
</feature>
<keyword evidence="3 8" id="KW-0732">Signal</keyword>
<feature type="domain" description="Peptidase M60" evidence="9">
    <location>
        <begin position="52"/>
        <end position="354"/>
    </location>
</feature>
<dbReference type="NCBIfam" id="TIGR01167">
    <property type="entry name" value="LPXTG_anchor"/>
    <property type="match status" value="1"/>
</dbReference>
<keyword evidence="7" id="KW-1133">Transmembrane helix</keyword>
<dbReference type="Pfam" id="PF06458">
    <property type="entry name" value="MucBP"/>
    <property type="match status" value="1"/>
</dbReference>
<feature type="transmembrane region" description="Helical" evidence="7">
    <location>
        <begin position="1023"/>
        <end position="1041"/>
    </location>
</feature>
<evidence type="ECO:0000256" key="5">
    <source>
        <dbReference type="ARBA" id="ARBA00023088"/>
    </source>
</evidence>
<dbReference type="Pfam" id="PF03272">
    <property type="entry name" value="Mucin_bdg"/>
    <property type="match status" value="1"/>
</dbReference>
<gene>
    <name evidence="10" type="ORF">BHS01_08670</name>
</gene>
<accession>A0A7L4WHF2</accession>
<dbReference type="RefSeq" id="WP_109834030.1">
    <property type="nucleotide sequence ID" value="NZ_CP017195.1"/>
</dbReference>
<organism evidence="10 11">
    <name type="scientific">Pseudolactococcus paracarnosus</name>
    <dbReference type="NCBI Taxonomy" id="2749962"/>
    <lineage>
        <taxon>Bacteria</taxon>
        <taxon>Bacillati</taxon>
        <taxon>Bacillota</taxon>
        <taxon>Bacilli</taxon>
        <taxon>Lactobacillales</taxon>
        <taxon>Streptococcaceae</taxon>
        <taxon>Pseudolactococcus</taxon>
    </lineage>
</organism>
<sequence length="1049" mass="116456">MNKKISLAPIVVFFSLLFAVQPVQAEVKSQEITSLEEPTWVFKTGMSRAKYHDRQDLGVILNAGATIKIRKSSNADGYKSLSLWFLANDRKLEQSVTVTNDWQTVTTTSSVVPFINTPYGEKNAEIEYEIEGASTQLPIYDQKNSEAAFFSDWDASNAGFGLIKSDKFQLLIPSAEKSNAKKLSDFTSLADYMSYQDSIINYYDGLMGLTASDGINKTPENRFFLKADGGAGSGVGAYYGGNYSANGDPTVVNMWMTKWNWGTLHELGHAYQPAYGNKGMYTGEVANNLLAVLFTYEHRGKADGDKKSWLYNYNKKQAVEASLYDALINNEQGYAGVDLRRRLILLTDLTQSVGKENWTKLNVFYREAINNGDTAIQNLSLPDLFTLYYSSQTKKDYSPVFNKWGLSLTASRQPTINRGNDYPGVVSLIDVVPKSNLDAAVSFLSDKLLIDSQFALITNQDIAGLQLPGGALSIHLKIDEFDQLKGKTLQLKNGPEIVKEVRIDSPDLLVENLKNGIYTIAFPETAKRYTISNYYGYVRDAQNETTVSFTELVGSQLFDEVIAFKGIQYDFAYLKTELQRQKMTVDVFLERPHLYYAGELYASIQVFDEAGKQIYEKMIEGTNVQKEKIELPLKEGYQIKIFHAETKNRLRGSTAGLINLATKTNVLLLKNGHLVNQDGTSSETIAVDKILTAIADLKVDASLSDLKRSPEKDQIIVAILALPQVDRDKLLVDHQDFLNLKPGQMTIHYLDDKGMVISPPDFQAGRFGETIKLQAKAISGYALLEEIPEVDLAYQLNPTSHTFIYKKRSDPILPKNKLLLKDVVLIQGEIWDPEMHIAELIKDSEAYTFADAVKSGALTYIPKCLDTSKVGTYTVTYSYEGVSSTAQVTVKASKASIDVKDSKIKVGDSWAAVDNFISATDSRGKVVEFDIKMVSGSVDTTKVGVYDIKYSHGSAVKRITVTVEEKTSSEKTPATPAAPETPVTPEIPALLETPLKPQNTATQAIAKEKKQLKRLPKTGEQKTYLAVILGLLLVVVSLYCINHKYKASD</sequence>
<evidence type="ECO:0000256" key="4">
    <source>
        <dbReference type="ARBA" id="ARBA00022737"/>
    </source>
</evidence>
<keyword evidence="5" id="KW-0572">Peptidoglycan-anchor</keyword>
<dbReference type="InterPro" id="IPR019931">
    <property type="entry name" value="LPXTG_anchor"/>
</dbReference>
<dbReference type="PROSITE" id="PS51723">
    <property type="entry name" value="PEPTIDASE_M60"/>
    <property type="match status" value="1"/>
</dbReference>
<keyword evidence="2" id="KW-0964">Secreted</keyword>
<evidence type="ECO:0000313" key="10">
    <source>
        <dbReference type="EMBL" id="QDJ28592.1"/>
    </source>
</evidence>
<dbReference type="KEGG" id="lpaa:BHS01_08670"/>
<dbReference type="Proteomes" id="UP000516280">
    <property type="component" value="Chromosome"/>
</dbReference>
<dbReference type="Pfam" id="PF07523">
    <property type="entry name" value="Big_3"/>
    <property type="match status" value="2"/>
</dbReference>
<protein>
    <recommendedName>
        <fullName evidence="9">Peptidase M60 domain-containing protein</fullName>
    </recommendedName>
</protein>
<keyword evidence="7" id="KW-0812">Transmembrane</keyword>
<dbReference type="InterPro" id="IPR004954">
    <property type="entry name" value="Mucin-bd"/>
</dbReference>
<dbReference type="Pfam" id="PF13402">
    <property type="entry name" value="Peptidase_M60"/>
    <property type="match status" value="1"/>
</dbReference>
<feature type="signal peptide" evidence="8">
    <location>
        <begin position="1"/>
        <end position="25"/>
    </location>
</feature>
<dbReference type="Gene3D" id="2.60.40.10">
    <property type="entry name" value="Immunoglobulins"/>
    <property type="match status" value="1"/>
</dbReference>
<dbReference type="AlphaFoldDB" id="A0A7L4WHF2"/>
<evidence type="ECO:0000256" key="7">
    <source>
        <dbReference type="SAM" id="Phobius"/>
    </source>
</evidence>
<evidence type="ECO:0000256" key="6">
    <source>
        <dbReference type="SAM" id="MobiDB-lite"/>
    </source>
</evidence>
<dbReference type="EMBL" id="CP017195">
    <property type="protein sequence ID" value="QDJ28592.1"/>
    <property type="molecule type" value="Genomic_DNA"/>
</dbReference>
<dbReference type="InterPro" id="IPR009459">
    <property type="entry name" value="MucBP_dom"/>
</dbReference>
<evidence type="ECO:0000313" key="11">
    <source>
        <dbReference type="Proteomes" id="UP000516280"/>
    </source>
</evidence>
<evidence type="ECO:0000259" key="9">
    <source>
        <dbReference type="PROSITE" id="PS51723"/>
    </source>
</evidence>
<dbReference type="Gene3D" id="1.10.390.30">
    <property type="entry name" value="Peptidase M60, enhancin-like domain 3"/>
    <property type="match status" value="1"/>
</dbReference>
<dbReference type="InterPro" id="IPR042279">
    <property type="entry name" value="Pep_M60_3"/>
</dbReference>
<keyword evidence="7" id="KW-0472">Membrane</keyword>
<dbReference type="Gene3D" id="3.40.390.80">
    <property type="entry name" value="Peptidase M60, enhancin-like domain 2"/>
    <property type="match status" value="1"/>
</dbReference>
<dbReference type="InterPro" id="IPR022038">
    <property type="entry name" value="Ig-like_bact"/>
</dbReference>